<proteinExistence type="predicted"/>
<dbReference type="STRING" id="230819.A0A5C3L3Q3"/>
<reference evidence="4 5" key="1">
    <citation type="journal article" date="2019" name="Nat. Ecol. Evol.">
        <title>Megaphylogeny resolves global patterns of mushroom evolution.</title>
        <authorList>
            <person name="Varga T."/>
            <person name="Krizsan K."/>
            <person name="Foldi C."/>
            <person name="Dima B."/>
            <person name="Sanchez-Garcia M."/>
            <person name="Sanchez-Ramirez S."/>
            <person name="Szollosi G.J."/>
            <person name="Szarkandi J.G."/>
            <person name="Papp V."/>
            <person name="Albert L."/>
            <person name="Andreopoulos W."/>
            <person name="Angelini C."/>
            <person name="Antonin V."/>
            <person name="Barry K.W."/>
            <person name="Bougher N.L."/>
            <person name="Buchanan P."/>
            <person name="Buyck B."/>
            <person name="Bense V."/>
            <person name="Catcheside P."/>
            <person name="Chovatia M."/>
            <person name="Cooper J."/>
            <person name="Damon W."/>
            <person name="Desjardin D."/>
            <person name="Finy P."/>
            <person name="Geml J."/>
            <person name="Haridas S."/>
            <person name="Hughes K."/>
            <person name="Justo A."/>
            <person name="Karasinski D."/>
            <person name="Kautmanova I."/>
            <person name="Kiss B."/>
            <person name="Kocsube S."/>
            <person name="Kotiranta H."/>
            <person name="LaButti K.M."/>
            <person name="Lechner B.E."/>
            <person name="Liimatainen K."/>
            <person name="Lipzen A."/>
            <person name="Lukacs Z."/>
            <person name="Mihaltcheva S."/>
            <person name="Morgado L.N."/>
            <person name="Niskanen T."/>
            <person name="Noordeloos M.E."/>
            <person name="Ohm R.A."/>
            <person name="Ortiz-Santana B."/>
            <person name="Ovrebo C."/>
            <person name="Racz N."/>
            <person name="Riley R."/>
            <person name="Savchenko A."/>
            <person name="Shiryaev A."/>
            <person name="Soop K."/>
            <person name="Spirin V."/>
            <person name="Szebenyi C."/>
            <person name="Tomsovsky M."/>
            <person name="Tulloss R.E."/>
            <person name="Uehling J."/>
            <person name="Grigoriev I.V."/>
            <person name="Vagvolgyi C."/>
            <person name="Papp T."/>
            <person name="Martin F.M."/>
            <person name="Miettinen O."/>
            <person name="Hibbett D.S."/>
            <person name="Nagy L.G."/>
        </authorList>
    </citation>
    <scope>NUCLEOTIDE SEQUENCE [LARGE SCALE GENOMIC DNA]</scope>
    <source>
        <strain evidence="4 5">CBS 121175</strain>
    </source>
</reference>
<dbReference type="AlphaFoldDB" id="A0A5C3L3Q3"/>
<evidence type="ECO:0000313" key="4">
    <source>
        <dbReference type="EMBL" id="TFK27467.1"/>
    </source>
</evidence>
<feature type="DNA-binding region" description="HMG box" evidence="1">
    <location>
        <begin position="14"/>
        <end position="81"/>
    </location>
</feature>
<dbReference type="GO" id="GO:0003677">
    <property type="term" value="F:DNA binding"/>
    <property type="evidence" value="ECO:0007669"/>
    <property type="project" value="UniProtKB-UniRule"/>
</dbReference>
<feature type="domain" description="HMG box" evidence="3">
    <location>
        <begin position="14"/>
        <end position="81"/>
    </location>
</feature>
<feature type="region of interest" description="Disordered" evidence="2">
    <location>
        <begin position="76"/>
        <end position="122"/>
    </location>
</feature>
<feature type="compositionally biased region" description="Basic and acidic residues" evidence="2">
    <location>
        <begin position="88"/>
        <end position="101"/>
    </location>
</feature>
<evidence type="ECO:0000259" key="3">
    <source>
        <dbReference type="PROSITE" id="PS50118"/>
    </source>
</evidence>
<organism evidence="4 5">
    <name type="scientific">Coprinopsis marcescibilis</name>
    <name type="common">Agaric fungus</name>
    <name type="synonym">Psathyrella marcescibilis</name>
    <dbReference type="NCBI Taxonomy" id="230819"/>
    <lineage>
        <taxon>Eukaryota</taxon>
        <taxon>Fungi</taxon>
        <taxon>Dikarya</taxon>
        <taxon>Basidiomycota</taxon>
        <taxon>Agaricomycotina</taxon>
        <taxon>Agaricomycetes</taxon>
        <taxon>Agaricomycetidae</taxon>
        <taxon>Agaricales</taxon>
        <taxon>Agaricineae</taxon>
        <taxon>Psathyrellaceae</taxon>
        <taxon>Coprinopsis</taxon>
    </lineage>
</organism>
<name>A0A5C3L3Q3_COPMA</name>
<dbReference type="InterPro" id="IPR009071">
    <property type="entry name" value="HMG_box_dom"/>
</dbReference>
<dbReference type="SMART" id="SM00398">
    <property type="entry name" value="HMG"/>
    <property type="match status" value="1"/>
</dbReference>
<keyword evidence="1" id="KW-0238">DNA-binding</keyword>
<sequence>MVKQPAPKMTATRTKRPQNSFMLFRAAFTRTKSREENNDQKGVSKAASIAWKALSESEKKKWKTLADKEADEHRLANPGYRYVPGPTKQERKEAKAKETANKKSLRAKGKKKLDKSSAFPNMPPAVQATAVMSWERQWAYQSIDSQPSSDQSSHAAGFRTLNHRGVSQNGIAPAAFWPPHSML</sequence>
<keyword evidence="5" id="KW-1185">Reference proteome</keyword>
<dbReference type="EMBL" id="ML210164">
    <property type="protein sequence ID" value="TFK27467.1"/>
    <property type="molecule type" value="Genomic_DNA"/>
</dbReference>
<evidence type="ECO:0000256" key="2">
    <source>
        <dbReference type="SAM" id="MobiDB-lite"/>
    </source>
</evidence>
<keyword evidence="1" id="KW-0539">Nucleus</keyword>
<dbReference type="Proteomes" id="UP000307440">
    <property type="component" value="Unassembled WGS sequence"/>
</dbReference>
<protein>
    <recommendedName>
        <fullName evidence="3">HMG box domain-containing protein</fullName>
    </recommendedName>
</protein>
<evidence type="ECO:0000313" key="5">
    <source>
        <dbReference type="Proteomes" id="UP000307440"/>
    </source>
</evidence>
<dbReference type="CDD" id="cd01389">
    <property type="entry name" value="HMG-box_ROX1-like"/>
    <property type="match status" value="1"/>
</dbReference>
<dbReference type="Pfam" id="PF00505">
    <property type="entry name" value="HMG_box"/>
    <property type="match status" value="1"/>
</dbReference>
<evidence type="ECO:0000256" key="1">
    <source>
        <dbReference type="PROSITE-ProRule" id="PRU00267"/>
    </source>
</evidence>
<dbReference type="InterPro" id="IPR036910">
    <property type="entry name" value="HMG_box_dom_sf"/>
</dbReference>
<dbReference type="PROSITE" id="PS50118">
    <property type="entry name" value="HMG_BOX_2"/>
    <property type="match status" value="1"/>
</dbReference>
<dbReference type="OrthoDB" id="6247875at2759"/>
<dbReference type="Gene3D" id="1.10.30.10">
    <property type="entry name" value="High mobility group box domain"/>
    <property type="match status" value="1"/>
</dbReference>
<dbReference type="SUPFAM" id="SSF47095">
    <property type="entry name" value="HMG-box"/>
    <property type="match status" value="1"/>
</dbReference>
<dbReference type="GO" id="GO:0005634">
    <property type="term" value="C:nucleus"/>
    <property type="evidence" value="ECO:0007669"/>
    <property type="project" value="UniProtKB-UniRule"/>
</dbReference>
<accession>A0A5C3L3Q3</accession>
<gene>
    <name evidence="4" type="ORF">FA15DRAFT_723901</name>
</gene>
<feature type="compositionally biased region" description="Basic residues" evidence="2">
    <location>
        <begin position="103"/>
        <end position="113"/>
    </location>
</feature>